<dbReference type="AlphaFoldDB" id="A0A5A8F1B8"/>
<comment type="similarity">
    <text evidence="1 3">Belongs to the gamma-glutamylcyclotransferase family.</text>
</comment>
<dbReference type="GO" id="GO:0005829">
    <property type="term" value="C:cytosol"/>
    <property type="evidence" value="ECO:0007669"/>
    <property type="project" value="TreeGrafter"/>
</dbReference>
<dbReference type="Pfam" id="PF06094">
    <property type="entry name" value="GGACT"/>
    <property type="match status" value="1"/>
</dbReference>
<evidence type="ECO:0000313" key="6">
    <source>
        <dbReference type="EMBL" id="KAA0257868.1"/>
    </source>
</evidence>
<reference evidence="6 7" key="1">
    <citation type="submission" date="2019-06" db="EMBL/GenBank/DDBJ databases">
        <title>Genomic insights into carbon and energy metabolism of Deferribacter autotrophicus revealed new metabolic traits in the phylum Deferribacteres.</title>
        <authorList>
            <person name="Slobodkin A.I."/>
            <person name="Slobodkina G.B."/>
            <person name="Allioux M."/>
            <person name="Alain K."/>
            <person name="Jebbar M."/>
            <person name="Shadrin V."/>
            <person name="Kublanov I.V."/>
            <person name="Toshchakov S.V."/>
            <person name="Bonch-Osmolovskaya E.A."/>
        </authorList>
    </citation>
    <scope>NUCLEOTIDE SEQUENCE [LARGE SCALE GENOMIC DNA]</scope>
    <source>
        <strain evidence="6 7">SL50</strain>
    </source>
</reference>
<keyword evidence="6" id="KW-0808">Transferase</keyword>
<dbReference type="SUPFAM" id="SSF110857">
    <property type="entry name" value="Gamma-glutamyl cyclotransferase-like"/>
    <property type="match status" value="1"/>
</dbReference>
<dbReference type="Gene3D" id="3.10.490.10">
    <property type="entry name" value="Gamma-glutamyl cyclotransferase-like"/>
    <property type="match status" value="1"/>
</dbReference>
<sequence>MGNRVFVYGTLRKGFPAHNILMSKAKYMGEAKVNGELYHLPFGYPVMYESDQGQVFGEVYEVSDEILSQLKGYEGVDKLNPIYKMINGKTVLDGKTIECYIFVGTLGKKKIVQTIGTKVEGGDWIKFYKTHKNNFVLNFIKSAAAAILLTIWI</sequence>
<dbReference type="RefSeq" id="WP_149266841.1">
    <property type="nucleotide sequence ID" value="NZ_VFJB01000006.1"/>
</dbReference>
<dbReference type="OrthoDB" id="158990at2"/>
<dbReference type="GO" id="GO:0061929">
    <property type="term" value="F:gamma-glutamylaminecyclotransferase activity"/>
    <property type="evidence" value="ECO:0007669"/>
    <property type="project" value="InterPro"/>
</dbReference>
<name>A0A5A8F1B8_9BACT</name>
<keyword evidence="4" id="KW-0472">Membrane</keyword>
<dbReference type="InterPro" id="IPR039126">
    <property type="entry name" value="GGACT"/>
</dbReference>
<dbReference type="CDD" id="cd06661">
    <property type="entry name" value="GGCT_like"/>
    <property type="match status" value="1"/>
</dbReference>
<keyword evidence="4" id="KW-1133">Transmembrane helix</keyword>
<protein>
    <recommendedName>
        <fullName evidence="3">Gamma-glutamylcyclotransferase family protein</fullName>
    </recommendedName>
</protein>
<keyword evidence="4" id="KW-0812">Transmembrane</keyword>
<organism evidence="6 7">
    <name type="scientific">Deferribacter autotrophicus</name>
    <dbReference type="NCBI Taxonomy" id="500465"/>
    <lineage>
        <taxon>Bacteria</taxon>
        <taxon>Pseudomonadati</taxon>
        <taxon>Deferribacterota</taxon>
        <taxon>Deferribacteres</taxon>
        <taxon>Deferribacterales</taxon>
        <taxon>Deferribacteraceae</taxon>
        <taxon>Deferribacter</taxon>
    </lineage>
</organism>
<dbReference type="PANTHER" id="PTHR12510:SF4">
    <property type="entry name" value="GAMMA-GLUTAMYLAMINECYCLOTRANSFERASE"/>
    <property type="match status" value="1"/>
</dbReference>
<evidence type="ECO:0000256" key="2">
    <source>
        <dbReference type="PIRSR" id="PIRSR639126-1"/>
    </source>
</evidence>
<proteinExistence type="inferred from homology"/>
<dbReference type="InterPro" id="IPR013024">
    <property type="entry name" value="GGCT-like"/>
</dbReference>
<evidence type="ECO:0000256" key="4">
    <source>
        <dbReference type="SAM" id="Phobius"/>
    </source>
</evidence>
<feature type="domain" description="Gamma-glutamylcyclotransferase AIG2-like" evidence="5">
    <location>
        <begin position="5"/>
        <end position="124"/>
    </location>
</feature>
<feature type="active site" description="Proton acceptor" evidence="2">
    <location>
        <position position="74"/>
    </location>
</feature>
<feature type="transmembrane region" description="Helical" evidence="4">
    <location>
        <begin position="135"/>
        <end position="152"/>
    </location>
</feature>
<dbReference type="InterPro" id="IPR036568">
    <property type="entry name" value="GGCT-like_sf"/>
</dbReference>
<accession>A0A5A8F1B8</accession>
<dbReference type="InterPro" id="IPR009288">
    <property type="entry name" value="AIG2-like_dom"/>
</dbReference>
<evidence type="ECO:0000313" key="7">
    <source>
        <dbReference type="Proteomes" id="UP000322876"/>
    </source>
</evidence>
<evidence type="ECO:0000256" key="3">
    <source>
        <dbReference type="RuleBase" id="RU367036"/>
    </source>
</evidence>
<keyword evidence="7" id="KW-1185">Reference proteome</keyword>
<evidence type="ECO:0000256" key="1">
    <source>
        <dbReference type="ARBA" id="ARBA00008861"/>
    </source>
</evidence>
<dbReference type="PANTHER" id="PTHR12510">
    <property type="entry name" value="TROPONIN C-AKIN-1 PROTEIN"/>
    <property type="match status" value="1"/>
</dbReference>
<dbReference type="Proteomes" id="UP000322876">
    <property type="component" value="Unassembled WGS sequence"/>
</dbReference>
<dbReference type="GO" id="GO:0016740">
    <property type="term" value="F:transferase activity"/>
    <property type="evidence" value="ECO:0007669"/>
    <property type="project" value="UniProtKB-KW"/>
</dbReference>
<evidence type="ECO:0000259" key="5">
    <source>
        <dbReference type="Pfam" id="PF06094"/>
    </source>
</evidence>
<comment type="caution">
    <text evidence="6">The sequence shown here is derived from an EMBL/GenBank/DDBJ whole genome shotgun (WGS) entry which is preliminary data.</text>
</comment>
<gene>
    <name evidence="6" type="ORF">FHQ18_09000</name>
</gene>
<dbReference type="EMBL" id="VFJB01000006">
    <property type="protein sequence ID" value="KAA0257868.1"/>
    <property type="molecule type" value="Genomic_DNA"/>
</dbReference>